<dbReference type="OrthoDB" id="7777539at2"/>
<sequence length="63" mass="6741">MTRPDQKPDAADLIHESARTERHPATPESAAKDERPAVPGGIRPDAAVAEDPARPGMIDKSKD</sequence>
<gene>
    <name evidence="2" type="ORF">SAMN05660710_02313</name>
</gene>
<feature type="compositionally biased region" description="Basic and acidic residues" evidence="1">
    <location>
        <begin position="1"/>
        <end position="36"/>
    </location>
</feature>
<dbReference type="RefSeq" id="WP_090744299.1">
    <property type="nucleotide sequence ID" value="NZ_FMVT01000007.1"/>
</dbReference>
<dbReference type="STRING" id="336292.SAMN05660710_02313"/>
<evidence type="ECO:0000256" key="1">
    <source>
        <dbReference type="SAM" id="MobiDB-lite"/>
    </source>
</evidence>
<dbReference type="AlphaFoldDB" id="A0A1G5HUG9"/>
<reference evidence="2 3" key="1">
    <citation type="submission" date="2016-10" db="EMBL/GenBank/DDBJ databases">
        <authorList>
            <person name="de Groot N.N."/>
        </authorList>
    </citation>
    <scope>NUCLEOTIDE SEQUENCE [LARGE SCALE GENOMIC DNA]</scope>
    <source>
        <strain evidence="2 3">CGMCC 1.8925</strain>
    </source>
</reference>
<evidence type="ECO:0000313" key="3">
    <source>
        <dbReference type="Proteomes" id="UP000199502"/>
    </source>
</evidence>
<feature type="region of interest" description="Disordered" evidence="1">
    <location>
        <begin position="1"/>
        <end position="63"/>
    </location>
</feature>
<evidence type="ECO:0000313" key="2">
    <source>
        <dbReference type="EMBL" id="SCY67364.1"/>
    </source>
</evidence>
<keyword evidence="3" id="KW-1185">Reference proteome</keyword>
<accession>A0A1G5HUG9</accession>
<name>A0A1G5HUG9_9RHOB</name>
<organism evidence="2 3">
    <name type="scientific">Paracoccus tibetensis</name>
    <dbReference type="NCBI Taxonomy" id="336292"/>
    <lineage>
        <taxon>Bacteria</taxon>
        <taxon>Pseudomonadati</taxon>
        <taxon>Pseudomonadota</taxon>
        <taxon>Alphaproteobacteria</taxon>
        <taxon>Rhodobacterales</taxon>
        <taxon>Paracoccaceae</taxon>
        <taxon>Paracoccus</taxon>
    </lineage>
</organism>
<protein>
    <submittedName>
        <fullName evidence="2">Uncharacterized protein</fullName>
    </submittedName>
</protein>
<dbReference type="EMBL" id="FMVT01000007">
    <property type="protein sequence ID" value="SCY67364.1"/>
    <property type="molecule type" value="Genomic_DNA"/>
</dbReference>
<dbReference type="Proteomes" id="UP000199502">
    <property type="component" value="Unassembled WGS sequence"/>
</dbReference>
<feature type="compositionally biased region" description="Basic and acidic residues" evidence="1">
    <location>
        <begin position="51"/>
        <end position="63"/>
    </location>
</feature>
<proteinExistence type="predicted"/>